<dbReference type="InterPro" id="IPR010344">
    <property type="entry name" value="YbjH"/>
</dbReference>
<gene>
    <name evidence="3" type="ORF">CWE14_13350</name>
</gene>
<dbReference type="Pfam" id="PF06082">
    <property type="entry name" value="YjbH"/>
    <property type="match status" value="1"/>
</dbReference>
<reference evidence="3 4" key="1">
    <citation type="journal article" date="2011" name="Front. Microbiol.">
        <title>Genomic signatures of strain selection and enhancement in Bacillus atrophaeus var. globigii, a historical biowarfare simulant.</title>
        <authorList>
            <person name="Gibbons H.S."/>
            <person name="Broomall S.M."/>
            <person name="McNew L.A."/>
            <person name="Daligault H."/>
            <person name="Chapman C."/>
            <person name="Bruce D."/>
            <person name="Karavis M."/>
            <person name="Krepps M."/>
            <person name="McGregor P.A."/>
            <person name="Hong C."/>
            <person name="Park K.H."/>
            <person name="Akmal A."/>
            <person name="Feldman A."/>
            <person name="Lin J.S."/>
            <person name="Chang W.E."/>
            <person name="Higgs B.W."/>
            <person name="Demirev P."/>
            <person name="Lindquist J."/>
            <person name="Liem A."/>
            <person name="Fochler E."/>
            <person name="Read T.D."/>
            <person name="Tapia R."/>
            <person name="Johnson S."/>
            <person name="Bishop-Lilly K.A."/>
            <person name="Detter C."/>
            <person name="Han C."/>
            <person name="Sozhamannan S."/>
            <person name="Rosenzweig C.N."/>
            <person name="Skowronski E.W."/>
        </authorList>
    </citation>
    <scope>NUCLEOTIDE SEQUENCE [LARGE SCALE GENOMIC DNA]</scope>
    <source>
        <strain evidence="3 4">Y4G10-17</strain>
    </source>
</reference>
<evidence type="ECO:0000313" key="3">
    <source>
        <dbReference type="EMBL" id="RUO30348.1"/>
    </source>
</evidence>
<dbReference type="Proteomes" id="UP000287823">
    <property type="component" value="Unassembled WGS sequence"/>
</dbReference>
<dbReference type="InterPro" id="IPR010425">
    <property type="entry name" value="Caps_synth_GfcC-like_C"/>
</dbReference>
<dbReference type="EMBL" id="PIPO01000006">
    <property type="protein sequence ID" value="RUO30348.1"/>
    <property type="molecule type" value="Genomic_DNA"/>
</dbReference>
<accession>A0A432WD79</accession>
<evidence type="ECO:0000259" key="2">
    <source>
        <dbReference type="Pfam" id="PF20616"/>
    </source>
</evidence>
<keyword evidence="4" id="KW-1185">Reference proteome</keyword>
<dbReference type="Pfam" id="PF06251">
    <property type="entry name" value="Caps_syn_GfcC_C"/>
    <property type="match status" value="1"/>
</dbReference>
<dbReference type="InterPro" id="IPR046459">
    <property type="entry name" value="Caps_syn_GfcC_N"/>
</dbReference>
<protein>
    <submittedName>
        <fullName evidence="3">YjbH domain-containing protein</fullName>
    </submittedName>
</protein>
<feature type="domain" description="Capsule biosynthesis GfcC-like C-terminal" evidence="1">
    <location>
        <begin position="211"/>
        <end position="298"/>
    </location>
</feature>
<dbReference type="Pfam" id="PF20616">
    <property type="entry name" value="Caps_syn_GfcC_N"/>
    <property type="match status" value="1"/>
</dbReference>
<evidence type="ECO:0000259" key="1">
    <source>
        <dbReference type="Pfam" id="PF06251"/>
    </source>
</evidence>
<evidence type="ECO:0000313" key="4">
    <source>
        <dbReference type="Proteomes" id="UP000287823"/>
    </source>
</evidence>
<dbReference type="AlphaFoldDB" id="A0A432WD79"/>
<proteinExistence type="predicted"/>
<organism evidence="3 4">
    <name type="scientific">Aliidiomarina soli</name>
    <dbReference type="NCBI Taxonomy" id="1928574"/>
    <lineage>
        <taxon>Bacteria</taxon>
        <taxon>Pseudomonadati</taxon>
        <taxon>Pseudomonadota</taxon>
        <taxon>Gammaproteobacteria</taxon>
        <taxon>Alteromonadales</taxon>
        <taxon>Idiomarinaceae</taxon>
        <taxon>Aliidiomarina</taxon>
    </lineage>
</organism>
<name>A0A432WD79_9GAMM</name>
<comment type="caution">
    <text evidence="3">The sequence shown here is derived from an EMBL/GenBank/DDBJ whole genome shotgun (WGS) entry which is preliminary data.</text>
</comment>
<feature type="domain" description="Capsule biosynthesis GfcC-like N-terminal" evidence="2">
    <location>
        <begin position="97"/>
        <end position="196"/>
    </location>
</feature>
<sequence length="1018" mass="116703">MNKDVMGYLLTTPRMVGTLLTLAVVNLAGGFQPAHADEGSEERREGSTSQQVTVHVIPLEQKGLGQERPGQEGFEFSWEQPIRLRHVMTHALSNAQQLGQIDDVYWPAARLVDTTGRSELLERQQTAADQLGQLASYWEHRGHAKRTELAQALREQVLGWRLGYQPFPELDFERSRQTIDANPLLHPGRYQLMLPQRPRNVAVYGASSGHHLPFVSGQTVRGYMQALADNDHLLAGHDREHVIAIGVSAENRVLPWSYFNAAGDELRAGELLWVSPDSGLFPRKYRELETELTSLLKHWIGDNSNGTNIDSDDERLNDTTQSSRFDQLMQPPGYSNWERQDLTPTRNHYGGVGLLQTSTARMAPEGETVLMYADMQEYRRYTVSMQVLSWLEASAFYTRIPNRLYSPNPDFSGDSVLTDKGFDIKFRLREESYWFPALALGLRDFAGTGLFDGEYLVANKRFGAFDFSLGLGFGREGARNTIDNPFCELRDSFCSRPNQTSGTGSQLEFDRYFKGPASLFGGVEYQTPWDPLRIKVEYNGNDYSRDQAGVRIDASNPWNFGVSYRPYDWLDTQFSYERGDTFMFNVVLRTNFNTMRQVRVEEPRVSPDEERPASLDEVDWADVSWRFRRHGTLSDPRILVSGDDTVRVSSHPGRYRDPNELLDRSARILADEMPESVEHYEFELKAANQPVLLAQVDAEPFRRRIMNEDADKSPDETAELFTRSTPEMELDDYEWAHNFERSNRIGYGLNPFFKQDFGAPETFHFYQLGVKAFAATWLTDNINVFGEMGINIANNYDKFNFERDPFDLPLPRVRTDFRLHSNNDAWVDSLQLTYFKRLTENTYGAVYGGYLERFFSGVGAEWLYRRVDSPWAFGFNINRVRQRDYEGWFDHLEYETTTGHVSLVYQMPWLEDSMLRLDVGRFLAGDDGVGITFNRRFDSGVVVAAYASFTNVSSEDYGEGSFTHGFSISIPFDLIGVRPTRQRVSVSWSPMSRDGGQPLWRRTDLVGYTDDRNPFYHR</sequence>